<reference evidence="3" key="1">
    <citation type="journal article" date="2012" name="Nat. Genet.">
        <title>Lifestyle transitions in plant pathogenic Colletotrichum fungi deciphered by genome and transcriptome analyses.</title>
        <authorList>
            <person name="O'Connell R.J."/>
            <person name="Thon M.R."/>
            <person name="Hacquard S."/>
            <person name="Amyotte S.G."/>
            <person name="Kleemann J."/>
            <person name="Torres M.F."/>
            <person name="Damm U."/>
            <person name="Buiate E.A."/>
            <person name="Epstein L."/>
            <person name="Alkan N."/>
            <person name="Altmueller J."/>
            <person name="Alvarado-Balderrama L."/>
            <person name="Bauser C.A."/>
            <person name="Becker C."/>
            <person name="Birren B.W."/>
            <person name="Chen Z."/>
            <person name="Choi J."/>
            <person name="Crouch J.A."/>
            <person name="Duvick J.P."/>
            <person name="Farman M.A."/>
            <person name="Gan P."/>
            <person name="Heiman D."/>
            <person name="Henrissat B."/>
            <person name="Howard R.J."/>
            <person name="Kabbage M."/>
            <person name="Koch C."/>
            <person name="Kracher B."/>
            <person name="Kubo Y."/>
            <person name="Law A.D."/>
            <person name="Lebrun M.-H."/>
            <person name="Lee Y.-H."/>
            <person name="Miyara I."/>
            <person name="Moore N."/>
            <person name="Neumann U."/>
            <person name="Nordstroem K."/>
            <person name="Panaccione D.G."/>
            <person name="Panstruga R."/>
            <person name="Place M."/>
            <person name="Proctor R.H."/>
            <person name="Prusky D."/>
            <person name="Rech G."/>
            <person name="Reinhardt R."/>
            <person name="Rollins J.A."/>
            <person name="Rounsley S."/>
            <person name="Schardl C.L."/>
            <person name="Schwartz D.C."/>
            <person name="Shenoy N."/>
            <person name="Shirasu K."/>
            <person name="Sikhakolli U.R."/>
            <person name="Stueber K."/>
            <person name="Sukno S.A."/>
            <person name="Sweigard J.A."/>
            <person name="Takano Y."/>
            <person name="Takahara H."/>
            <person name="Trail F."/>
            <person name="van der Does H.C."/>
            <person name="Voll L.M."/>
            <person name="Will I."/>
            <person name="Young S."/>
            <person name="Zeng Q."/>
            <person name="Zhang J."/>
            <person name="Zhou S."/>
            <person name="Dickman M.B."/>
            <person name="Schulze-Lefert P."/>
            <person name="Ver Loren van Themaat E."/>
            <person name="Ma L.-J."/>
            <person name="Vaillancourt L.J."/>
        </authorList>
    </citation>
    <scope>NUCLEOTIDE SEQUENCE [LARGE SCALE GENOMIC DNA]</scope>
    <source>
        <strain evidence="3">IMI 349063</strain>
    </source>
</reference>
<evidence type="ECO:0000313" key="3">
    <source>
        <dbReference type="Proteomes" id="UP000007174"/>
    </source>
</evidence>
<feature type="non-terminal residue" evidence="2">
    <location>
        <position position="66"/>
    </location>
</feature>
<dbReference type="HOGENOM" id="CLU_2838059_0_0_1"/>
<protein>
    <submittedName>
        <fullName evidence="2">Uncharacterized protein</fullName>
    </submittedName>
</protein>
<dbReference type="EMBL" id="CACQ02001849">
    <property type="protein sequence ID" value="CCF36135.1"/>
    <property type="molecule type" value="Genomic_DNA"/>
</dbReference>
<name>H1V7D3_COLHI</name>
<feature type="region of interest" description="Disordered" evidence="1">
    <location>
        <begin position="1"/>
        <end position="24"/>
    </location>
</feature>
<sequence length="66" mass="7340">RRNLGARPVNEVREPLNRGESGRQLCAGDPPELMFSPFPLLSNMHFVLRFGSVRLIAIAPDVSHNS</sequence>
<feature type="compositionally biased region" description="Basic and acidic residues" evidence="1">
    <location>
        <begin position="10"/>
        <end position="21"/>
    </location>
</feature>
<dbReference type="AlphaFoldDB" id="H1V7D3"/>
<accession>H1V7D3</accession>
<dbReference type="Proteomes" id="UP000007174">
    <property type="component" value="Unassembled WGS sequence"/>
</dbReference>
<organism evidence="2 3">
    <name type="scientific">Colletotrichum higginsianum (strain IMI 349063)</name>
    <name type="common">Crucifer anthracnose fungus</name>
    <dbReference type="NCBI Taxonomy" id="759273"/>
    <lineage>
        <taxon>Eukaryota</taxon>
        <taxon>Fungi</taxon>
        <taxon>Dikarya</taxon>
        <taxon>Ascomycota</taxon>
        <taxon>Pezizomycotina</taxon>
        <taxon>Sordariomycetes</taxon>
        <taxon>Hypocreomycetidae</taxon>
        <taxon>Glomerellales</taxon>
        <taxon>Glomerellaceae</taxon>
        <taxon>Colletotrichum</taxon>
        <taxon>Colletotrichum destructivum species complex</taxon>
    </lineage>
</organism>
<gene>
    <name evidence="2" type="ORF">CH063_07769</name>
</gene>
<evidence type="ECO:0000256" key="1">
    <source>
        <dbReference type="SAM" id="MobiDB-lite"/>
    </source>
</evidence>
<evidence type="ECO:0000313" key="2">
    <source>
        <dbReference type="EMBL" id="CCF36135.1"/>
    </source>
</evidence>
<proteinExistence type="predicted"/>